<protein>
    <submittedName>
        <fullName evidence="2">(northern house mosquito) hypothetical protein</fullName>
    </submittedName>
</protein>
<feature type="compositionally biased region" description="Low complexity" evidence="1">
    <location>
        <begin position="164"/>
        <end position="182"/>
    </location>
</feature>
<name>A0A8D8ANK8_CULPI</name>
<feature type="region of interest" description="Disordered" evidence="1">
    <location>
        <begin position="161"/>
        <end position="182"/>
    </location>
</feature>
<dbReference type="EMBL" id="HBUE01041001">
    <property type="protein sequence ID" value="CAG6460636.1"/>
    <property type="molecule type" value="Transcribed_RNA"/>
</dbReference>
<sequence length="415" mass="41361">MLLFSSTLLSSAFCSDILCSSAILLCSSIRLSTSILLRSSSTLLSSAIRRSFSASSRRIRSSRSCIFRISSSIARRSSASLAFRLSSKACRSLAALSSSSSSSSSTMVSSGSKDLLGSLLPPPSDSVPELAFLRIDLRGRVLAMFIDTLGFIRRKDVGRSGSRASALTGSSETTSTGGSSTTSGVLLASSTISSAGGTVSANLTTSGSGVGTGSGLGTTFGGAAFSRLEICLATATGTTFFRRKSVPAGLAGAVTFGGSVGASSVGGGCDTGSSAGVVVAGGSAGAVAAAVGAGVEAGGLAFACSVRSPVSSRFWSCRASSFSLSGSSTVTLRTTRSELVPSGSSSEAAAVEAAPASSLTRIAALMPSSPAADVVAMECGGVVVGPRPTATDFFFPSSCGSTFFSDFNWSRSLLH</sequence>
<evidence type="ECO:0000256" key="1">
    <source>
        <dbReference type="SAM" id="MobiDB-lite"/>
    </source>
</evidence>
<organism evidence="2">
    <name type="scientific">Culex pipiens</name>
    <name type="common">House mosquito</name>
    <dbReference type="NCBI Taxonomy" id="7175"/>
    <lineage>
        <taxon>Eukaryota</taxon>
        <taxon>Metazoa</taxon>
        <taxon>Ecdysozoa</taxon>
        <taxon>Arthropoda</taxon>
        <taxon>Hexapoda</taxon>
        <taxon>Insecta</taxon>
        <taxon>Pterygota</taxon>
        <taxon>Neoptera</taxon>
        <taxon>Endopterygota</taxon>
        <taxon>Diptera</taxon>
        <taxon>Nematocera</taxon>
        <taxon>Culicoidea</taxon>
        <taxon>Culicidae</taxon>
        <taxon>Culicinae</taxon>
        <taxon>Culicini</taxon>
        <taxon>Culex</taxon>
        <taxon>Culex</taxon>
    </lineage>
</organism>
<evidence type="ECO:0000313" key="2">
    <source>
        <dbReference type="EMBL" id="CAG6460636.1"/>
    </source>
</evidence>
<proteinExistence type="predicted"/>
<dbReference type="EMBL" id="HBUE01041002">
    <property type="protein sequence ID" value="CAG6460637.1"/>
    <property type="molecule type" value="Transcribed_RNA"/>
</dbReference>
<reference evidence="2" key="1">
    <citation type="submission" date="2021-05" db="EMBL/GenBank/DDBJ databases">
        <authorList>
            <person name="Alioto T."/>
            <person name="Alioto T."/>
            <person name="Gomez Garrido J."/>
        </authorList>
    </citation>
    <scope>NUCLEOTIDE SEQUENCE</scope>
</reference>
<accession>A0A8D8ANK8</accession>
<dbReference type="AlphaFoldDB" id="A0A8D8ANK8"/>